<sequence length="31" mass="3535">MAEVIGRALFIVFETICYALCLKDKEEDGEK</sequence>
<gene>
    <name evidence="1" type="ORF">IGC_01275</name>
</gene>
<proteinExistence type="predicted"/>
<name>J8E562_BACCE</name>
<organism evidence="1 2">
    <name type="scientific">Bacillus cereus HuA4-10</name>
    <dbReference type="NCBI Taxonomy" id="1053206"/>
    <lineage>
        <taxon>Bacteria</taxon>
        <taxon>Bacillati</taxon>
        <taxon>Bacillota</taxon>
        <taxon>Bacilli</taxon>
        <taxon>Bacillales</taxon>
        <taxon>Bacillaceae</taxon>
        <taxon>Bacillus</taxon>
        <taxon>Bacillus cereus group</taxon>
    </lineage>
</organism>
<dbReference type="AlphaFoldDB" id="J8E562"/>
<evidence type="ECO:0000313" key="2">
    <source>
        <dbReference type="Proteomes" id="UP000006977"/>
    </source>
</evidence>
<dbReference type="HOGENOM" id="CLU_3394895_0_0_9"/>
<comment type="caution">
    <text evidence="1">The sequence shown here is derived from an EMBL/GenBank/DDBJ whole genome shotgun (WGS) entry which is preliminary data.</text>
</comment>
<dbReference type="EMBL" id="AHEA01000015">
    <property type="protein sequence ID" value="EJQ83749.1"/>
    <property type="molecule type" value="Genomic_DNA"/>
</dbReference>
<reference evidence="1 2" key="1">
    <citation type="submission" date="2012-04" db="EMBL/GenBank/DDBJ databases">
        <title>The Genome Sequence of Bacillus cereus HuA4-10.</title>
        <authorList>
            <consortium name="The Broad Institute Genome Sequencing Platform"/>
            <consortium name="The Broad Institute Genome Sequencing Center for Infectious Disease"/>
            <person name="Feldgarden M."/>
            <person name="Van der Auwera G.A."/>
            <person name="Mahillon J."/>
            <person name="Duprez V."/>
            <person name="Timmery S."/>
            <person name="Mattelet C."/>
            <person name="Dierick K."/>
            <person name="Sun M."/>
            <person name="Yu Z."/>
            <person name="Zhu L."/>
            <person name="Hu X."/>
            <person name="Shank E.B."/>
            <person name="Swiecicka I."/>
            <person name="Hansen B.M."/>
            <person name="Andrup L."/>
            <person name="Young S.K."/>
            <person name="Zeng Q."/>
            <person name="Gargeya S."/>
            <person name="Fitzgerald M."/>
            <person name="Haas B."/>
            <person name="Abouelleil A."/>
            <person name="Alvarado L."/>
            <person name="Arachchi H.M."/>
            <person name="Berlin A."/>
            <person name="Chapman S.B."/>
            <person name="Goldberg J."/>
            <person name="Griggs A."/>
            <person name="Gujja S."/>
            <person name="Hansen M."/>
            <person name="Howarth C."/>
            <person name="Imamovic A."/>
            <person name="Larimer J."/>
            <person name="McCowen C."/>
            <person name="Montmayeur A."/>
            <person name="Murphy C."/>
            <person name="Neiman D."/>
            <person name="Pearson M."/>
            <person name="Priest M."/>
            <person name="Roberts A."/>
            <person name="Saif S."/>
            <person name="Shea T."/>
            <person name="Sisk P."/>
            <person name="Sykes S."/>
            <person name="Wortman J."/>
            <person name="Nusbaum C."/>
            <person name="Birren B."/>
        </authorList>
    </citation>
    <scope>NUCLEOTIDE SEQUENCE [LARGE SCALE GENOMIC DNA]</scope>
    <source>
        <strain evidence="1 2">HuA4-10</strain>
    </source>
</reference>
<accession>J8E562</accession>
<evidence type="ECO:0000313" key="1">
    <source>
        <dbReference type="EMBL" id="EJQ83749.1"/>
    </source>
</evidence>
<dbReference type="Proteomes" id="UP000006977">
    <property type="component" value="Unassembled WGS sequence"/>
</dbReference>
<protein>
    <submittedName>
        <fullName evidence="1">Uncharacterized protein</fullName>
    </submittedName>
</protein>